<accession>A0A0M0K697</accession>
<sequence length="280" mass="30213">MGKKRDRDAAGATALALLPAATSSSGTALTLVPAAASGSGTTLVLPPAATNTSACTPTLADYRKAKRVRFANRAALVQVVGEDAPPAFATGKWSRAEKQVCEAKLHEALEDLGLAIDSAEFLEGLEMRAPLTRGADEAPSLLNTGRRAGRGPLKKNFWVGLAATVNESLTAAGRPPRKWKAIYDWVHMRYLGAKGGQGGAWSEEDVQRLLAMRARGSRWRDIAEELGRYVQDIRCKWRAATVISRRGKWDAQEIGRLEKLVRRAVKVRAKNLGLIASDCV</sequence>
<keyword evidence="3" id="KW-1185">Reference proteome</keyword>
<organism evidence="2 3">
    <name type="scientific">Chrysochromulina tobinii</name>
    <dbReference type="NCBI Taxonomy" id="1460289"/>
    <lineage>
        <taxon>Eukaryota</taxon>
        <taxon>Haptista</taxon>
        <taxon>Haptophyta</taxon>
        <taxon>Prymnesiophyceae</taxon>
        <taxon>Prymnesiales</taxon>
        <taxon>Chrysochromulinaceae</taxon>
        <taxon>Chrysochromulina</taxon>
    </lineage>
</organism>
<dbReference type="Pfam" id="PF13921">
    <property type="entry name" value="Myb_DNA-bind_6"/>
    <property type="match status" value="1"/>
</dbReference>
<dbReference type="SUPFAM" id="SSF46689">
    <property type="entry name" value="Homeodomain-like"/>
    <property type="match status" value="1"/>
</dbReference>
<protein>
    <recommendedName>
        <fullName evidence="1">Myb-like domain-containing protein</fullName>
    </recommendedName>
</protein>
<dbReference type="PROSITE" id="PS50090">
    <property type="entry name" value="MYB_LIKE"/>
    <property type="match status" value="1"/>
</dbReference>
<dbReference type="EMBL" id="JWZX01001323">
    <property type="protein sequence ID" value="KOO34117.1"/>
    <property type="molecule type" value="Genomic_DNA"/>
</dbReference>
<feature type="domain" description="Myb-like" evidence="1">
    <location>
        <begin position="199"/>
        <end position="241"/>
    </location>
</feature>
<dbReference type="InterPro" id="IPR009057">
    <property type="entry name" value="Homeodomain-like_sf"/>
</dbReference>
<evidence type="ECO:0000313" key="3">
    <source>
        <dbReference type="Proteomes" id="UP000037460"/>
    </source>
</evidence>
<evidence type="ECO:0000259" key="1">
    <source>
        <dbReference type="PROSITE" id="PS50090"/>
    </source>
</evidence>
<proteinExistence type="predicted"/>
<dbReference type="Proteomes" id="UP000037460">
    <property type="component" value="Unassembled WGS sequence"/>
</dbReference>
<evidence type="ECO:0000313" key="2">
    <source>
        <dbReference type="EMBL" id="KOO34117.1"/>
    </source>
</evidence>
<comment type="caution">
    <text evidence="2">The sequence shown here is derived from an EMBL/GenBank/DDBJ whole genome shotgun (WGS) entry which is preliminary data.</text>
</comment>
<dbReference type="OrthoDB" id="39591at2759"/>
<dbReference type="AlphaFoldDB" id="A0A0M0K697"/>
<gene>
    <name evidence="2" type="ORF">Ctob_008696</name>
</gene>
<reference evidence="3" key="1">
    <citation type="journal article" date="2015" name="PLoS Genet.">
        <title>Genome Sequence and Transcriptome Analyses of Chrysochromulina tobin: Metabolic Tools for Enhanced Algal Fitness in the Prominent Order Prymnesiales (Haptophyceae).</title>
        <authorList>
            <person name="Hovde B.T."/>
            <person name="Deodato C.R."/>
            <person name="Hunsperger H.M."/>
            <person name="Ryken S.A."/>
            <person name="Yost W."/>
            <person name="Jha R.K."/>
            <person name="Patterson J."/>
            <person name="Monnat R.J. Jr."/>
            <person name="Barlow S.B."/>
            <person name="Starkenburg S.R."/>
            <person name="Cattolico R.A."/>
        </authorList>
    </citation>
    <scope>NUCLEOTIDE SEQUENCE</scope>
    <source>
        <strain evidence="3">CCMP291</strain>
    </source>
</reference>
<name>A0A0M0K697_9EUKA</name>
<dbReference type="InterPro" id="IPR001005">
    <property type="entry name" value="SANT/Myb"/>
</dbReference>